<sequence length="49" mass="5855">MRIYVAFNTNIYFAVYATSHHFFSKILYIDYLSLHLYSIPYSIVIDNCI</sequence>
<accession>A0A1I7XEX5</accession>
<dbReference type="AlphaFoldDB" id="A0A1I7XEX5"/>
<name>A0A1I7XEX5_HETBA</name>
<reference evidence="2" key="1">
    <citation type="submission" date="2016-11" db="UniProtKB">
        <authorList>
            <consortium name="WormBaseParasite"/>
        </authorList>
    </citation>
    <scope>IDENTIFICATION</scope>
</reference>
<keyword evidence="1" id="KW-1185">Reference proteome</keyword>
<dbReference type="WBParaSite" id="Hba_15884">
    <property type="protein sequence ID" value="Hba_15884"/>
    <property type="gene ID" value="Hba_15884"/>
</dbReference>
<evidence type="ECO:0000313" key="1">
    <source>
        <dbReference type="Proteomes" id="UP000095283"/>
    </source>
</evidence>
<evidence type="ECO:0000313" key="2">
    <source>
        <dbReference type="WBParaSite" id="Hba_15884"/>
    </source>
</evidence>
<protein>
    <submittedName>
        <fullName evidence="2">Uncharacterized protein</fullName>
    </submittedName>
</protein>
<proteinExistence type="predicted"/>
<organism evidence="1 2">
    <name type="scientific">Heterorhabditis bacteriophora</name>
    <name type="common">Entomopathogenic nematode worm</name>
    <dbReference type="NCBI Taxonomy" id="37862"/>
    <lineage>
        <taxon>Eukaryota</taxon>
        <taxon>Metazoa</taxon>
        <taxon>Ecdysozoa</taxon>
        <taxon>Nematoda</taxon>
        <taxon>Chromadorea</taxon>
        <taxon>Rhabditida</taxon>
        <taxon>Rhabditina</taxon>
        <taxon>Rhabditomorpha</taxon>
        <taxon>Strongyloidea</taxon>
        <taxon>Heterorhabditidae</taxon>
        <taxon>Heterorhabditis</taxon>
    </lineage>
</organism>
<dbReference type="Proteomes" id="UP000095283">
    <property type="component" value="Unplaced"/>
</dbReference>